<dbReference type="EMBL" id="JADKMA010000004">
    <property type="protein sequence ID" value="MBO8190357.1"/>
    <property type="molecule type" value="Genomic_DNA"/>
</dbReference>
<accession>A0ABS3X5H5</accession>
<reference evidence="2 3" key="1">
    <citation type="submission" date="2020-11" db="EMBL/GenBank/DDBJ databases">
        <title>Streptomyces spirodelae sp. nov., isolated from duckweed.</title>
        <authorList>
            <person name="Saimee Y."/>
            <person name="Duangmal K."/>
        </authorList>
    </citation>
    <scope>NUCLEOTIDE SEQUENCE [LARGE SCALE GENOMIC DNA]</scope>
    <source>
        <strain evidence="2 3">S16-07</strain>
    </source>
</reference>
<proteinExistence type="predicted"/>
<feature type="domain" description="ATPase AAA-type core" evidence="1">
    <location>
        <begin position="26"/>
        <end position="349"/>
    </location>
</feature>
<dbReference type="PANTHER" id="PTHR40396">
    <property type="entry name" value="ATPASE-LIKE PROTEIN"/>
    <property type="match status" value="1"/>
</dbReference>
<name>A0ABS3X5H5_9ACTN</name>
<evidence type="ECO:0000313" key="2">
    <source>
        <dbReference type="EMBL" id="MBO8190357.1"/>
    </source>
</evidence>
<evidence type="ECO:0000313" key="3">
    <source>
        <dbReference type="Proteomes" id="UP001519064"/>
    </source>
</evidence>
<dbReference type="InterPro" id="IPR003959">
    <property type="entry name" value="ATPase_AAA_core"/>
</dbReference>
<dbReference type="InterPro" id="IPR014555">
    <property type="entry name" value="RecF-like"/>
</dbReference>
<dbReference type="Pfam" id="PF13304">
    <property type="entry name" value="AAA_21"/>
    <property type="match status" value="1"/>
</dbReference>
<dbReference type="SUPFAM" id="SSF52540">
    <property type="entry name" value="P-loop containing nucleoside triphosphate hydrolases"/>
    <property type="match status" value="1"/>
</dbReference>
<keyword evidence="3" id="KW-1185">Reference proteome</keyword>
<evidence type="ECO:0000259" key="1">
    <source>
        <dbReference type="Pfam" id="PF13304"/>
    </source>
</evidence>
<organism evidence="2 3">
    <name type="scientific">Streptomyces oryzae</name>
    <dbReference type="NCBI Taxonomy" id="1434886"/>
    <lineage>
        <taxon>Bacteria</taxon>
        <taxon>Bacillati</taxon>
        <taxon>Actinomycetota</taxon>
        <taxon>Actinomycetes</taxon>
        <taxon>Kitasatosporales</taxon>
        <taxon>Streptomycetaceae</taxon>
        <taxon>Streptomyces</taxon>
    </lineage>
</organism>
<comment type="caution">
    <text evidence="2">The sequence shown here is derived from an EMBL/GenBank/DDBJ whole genome shotgun (WGS) entry which is preliminary data.</text>
</comment>
<protein>
    <submittedName>
        <fullName evidence="2">AAA family ATPase</fullName>
    </submittedName>
</protein>
<dbReference type="PANTHER" id="PTHR40396:SF1">
    <property type="entry name" value="ATPASE AAA-TYPE CORE DOMAIN-CONTAINING PROTEIN"/>
    <property type="match status" value="1"/>
</dbReference>
<gene>
    <name evidence="2" type="ORF">ITI46_01295</name>
</gene>
<sequence length="402" mass="44812">MTCRFLKLSVENFRTLTRISLPLGPLNVLVGPNAVGKSNVLHLFDFLATVSRDDIRKAVSSSGGFEELAFRGGARRRATLRIGIEGIWTNHASESRPDRYALTLESRPNPRARPGRQEDKYVFSRFELFEQHAESDEASSVQLAHTRLRFEAPGQQSDEPLRVGRYETGLHSRLPNLPDCPSKKAVRDFVDSLSSVRTFDVDVRAARRDSPIGFLGVRLDDDAANLADFLNELQRDQDAWESLLKDVRAIIPQIEDIVVRPSSVDRVKISLKERGLRGLTSLKDASFGTVRLLSLLALFHDPHPPALTCIEEIDHGIHPHGLELLAHRIREASDRTQFLVTTHSPVFVNQLTPEEIVICERSEDGSSRVPAIDTETIHEIIEASEGLPPGDLWFSGSLGGDL</sequence>
<dbReference type="Proteomes" id="UP001519064">
    <property type="component" value="Unassembled WGS sequence"/>
</dbReference>
<dbReference type="InterPro" id="IPR027417">
    <property type="entry name" value="P-loop_NTPase"/>
</dbReference>
<dbReference type="Gene3D" id="3.40.50.300">
    <property type="entry name" value="P-loop containing nucleotide triphosphate hydrolases"/>
    <property type="match status" value="2"/>
</dbReference>
<dbReference type="PIRSF" id="PIRSF029347">
    <property type="entry name" value="RecF"/>
    <property type="match status" value="1"/>
</dbReference>